<proteinExistence type="predicted"/>
<evidence type="ECO:0000313" key="2">
    <source>
        <dbReference type="Proteomes" id="UP001497535"/>
    </source>
</evidence>
<protein>
    <submittedName>
        <fullName evidence="1">Uncharacterized protein</fullName>
    </submittedName>
</protein>
<name>A0ACB0ZGS1_MELEN</name>
<sequence>MTPSTKLLIISIFILFISFQLIYCCGTYGQPCDKGCCPNLRCSDAYDVDGNVVGRACFDVLG</sequence>
<evidence type="ECO:0000313" key="1">
    <source>
        <dbReference type="EMBL" id="CAK5078073.1"/>
    </source>
</evidence>
<comment type="caution">
    <text evidence="1">The sequence shown here is derived from an EMBL/GenBank/DDBJ whole genome shotgun (WGS) entry which is preliminary data.</text>
</comment>
<dbReference type="EMBL" id="CAVMJV010000035">
    <property type="protein sequence ID" value="CAK5078073.1"/>
    <property type="molecule type" value="Genomic_DNA"/>
</dbReference>
<accession>A0ACB0ZGS1</accession>
<organism evidence="1 2">
    <name type="scientific">Meloidogyne enterolobii</name>
    <name type="common">Root-knot nematode worm</name>
    <name type="synonym">Meloidogyne mayaguensis</name>
    <dbReference type="NCBI Taxonomy" id="390850"/>
    <lineage>
        <taxon>Eukaryota</taxon>
        <taxon>Metazoa</taxon>
        <taxon>Ecdysozoa</taxon>
        <taxon>Nematoda</taxon>
        <taxon>Chromadorea</taxon>
        <taxon>Rhabditida</taxon>
        <taxon>Tylenchina</taxon>
        <taxon>Tylenchomorpha</taxon>
        <taxon>Tylenchoidea</taxon>
        <taxon>Meloidogynidae</taxon>
        <taxon>Meloidogyninae</taxon>
        <taxon>Meloidogyne</taxon>
    </lineage>
</organism>
<keyword evidence="2" id="KW-1185">Reference proteome</keyword>
<dbReference type="Proteomes" id="UP001497535">
    <property type="component" value="Unassembled WGS sequence"/>
</dbReference>
<gene>
    <name evidence="1" type="ORF">MENTE1834_LOCUS25111</name>
</gene>
<reference evidence="1" key="1">
    <citation type="submission" date="2023-11" db="EMBL/GenBank/DDBJ databases">
        <authorList>
            <person name="Poullet M."/>
        </authorList>
    </citation>
    <scope>NUCLEOTIDE SEQUENCE</scope>
    <source>
        <strain evidence="1">E1834</strain>
    </source>
</reference>